<dbReference type="OrthoDB" id="2743413at2759"/>
<name>A0A371CHE7_9APHY</name>
<proteinExistence type="predicted"/>
<gene>
    <name evidence="1" type="ORF">OH76DRAFT_1490901</name>
</gene>
<evidence type="ECO:0000313" key="2">
    <source>
        <dbReference type="Proteomes" id="UP000256964"/>
    </source>
</evidence>
<keyword evidence="2" id="KW-1185">Reference proteome</keyword>
<dbReference type="Gene3D" id="3.60.130.30">
    <property type="match status" value="1"/>
</dbReference>
<dbReference type="Proteomes" id="UP000256964">
    <property type="component" value="Unassembled WGS sequence"/>
</dbReference>
<reference evidence="1 2" key="1">
    <citation type="journal article" date="2018" name="Biotechnol. Biofuels">
        <title>Integrative visual omics of the white-rot fungus Polyporus brumalis exposes the biotechnological potential of its oxidative enzymes for delignifying raw plant biomass.</title>
        <authorList>
            <person name="Miyauchi S."/>
            <person name="Rancon A."/>
            <person name="Drula E."/>
            <person name="Hage H."/>
            <person name="Chaduli D."/>
            <person name="Favel A."/>
            <person name="Grisel S."/>
            <person name="Henrissat B."/>
            <person name="Herpoel-Gimbert I."/>
            <person name="Ruiz-Duenas F.J."/>
            <person name="Chevret D."/>
            <person name="Hainaut M."/>
            <person name="Lin J."/>
            <person name="Wang M."/>
            <person name="Pangilinan J."/>
            <person name="Lipzen A."/>
            <person name="Lesage-Meessen L."/>
            <person name="Navarro D."/>
            <person name="Riley R."/>
            <person name="Grigoriev I.V."/>
            <person name="Zhou S."/>
            <person name="Raouche S."/>
            <person name="Rosso M.N."/>
        </authorList>
    </citation>
    <scope>NUCLEOTIDE SEQUENCE [LARGE SCALE GENOMIC DNA]</scope>
    <source>
        <strain evidence="1 2">BRFM 1820</strain>
    </source>
</reference>
<organism evidence="1 2">
    <name type="scientific">Lentinus brumalis</name>
    <dbReference type="NCBI Taxonomy" id="2498619"/>
    <lineage>
        <taxon>Eukaryota</taxon>
        <taxon>Fungi</taxon>
        <taxon>Dikarya</taxon>
        <taxon>Basidiomycota</taxon>
        <taxon>Agaricomycotina</taxon>
        <taxon>Agaricomycetes</taxon>
        <taxon>Polyporales</taxon>
        <taxon>Polyporaceae</taxon>
        <taxon>Lentinus</taxon>
    </lineage>
</organism>
<accession>A0A371CHE7</accession>
<dbReference type="STRING" id="139420.A0A371CHE7"/>
<evidence type="ECO:0000313" key="1">
    <source>
        <dbReference type="EMBL" id="RDX39694.1"/>
    </source>
</evidence>
<dbReference type="AlphaFoldDB" id="A0A371CHE7"/>
<sequence length="342" mass="38507">MSASTFPIARGAYVGIRQDAVAQDYWTLDRLRAEGYKIEKWDGRRRFVILDNNGRIIALFAGQPENANDWDEVTRQASEAMSEARPRCTFTSARLVHARGNYPTQGVGSSFGGGSKRPGPIKNTVRNARVLADLCKHPAIRRIAGFGSVMLATYAPRIHLKIRRRLRLLYERYPTLRLNFDNSLYPAAQFNFGPNAVCFEHTDFANDPINWCHITALGRYDPTQGGHIILLDLRLAVEFPPGASILIPSGVARHANVTIRPGEIRQAFTQFCAGGLLRWVDAGFQSLKEFGERDPQGRAQFDAELDEKTRTSVRFFSRWDELLEDLREAAKPNPTFSDLPEL</sequence>
<dbReference type="EMBL" id="KZ857675">
    <property type="protein sequence ID" value="RDX39694.1"/>
    <property type="molecule type" value="Genomic_DNA"/>
</dbReference>
<protein>
    <submittedName>
        <fullName evidence="1">Uncharacterized protein</fullName>
    </submittedName>
</protein>